<evidence type="ECO:0008006" key="3">
    <source>
        <dbReference type="Google" id="ProtNLM"/>
    </source>
</evidence>
<organism evidence="1 2">
    <name type="scientific">Nonomuraea antimicrobica</name>
    <dbReference type="NCBI Taxonomy" id="561173"/>
    <lineage>
        <taxon>Bacteria</taxon>
        <taxon>Bacillati</taxon>
        <taxon>Actinomycetota</taxon>
        <taxon>Actinomycetes</taxon>
        <taxon>Streptosporangiales</taxon>
        <taxon>Streptosporangiaceae</taxon>
        <taxon>Nonomuraea</taxon>
    </lineage>
</organism>
<keyword evidence="2" id="KW-1185">Reference proteome</keyword>
<accession>A0ABP7B998</accession>
<comment type="caution">
    <text evidence="1">The sequence shown here is derived from an EMBL/GenBank/DDBJ whole genome shotgun (WGS) entry which is preliminary data.</text>
</comment>
<dbReference type="Gene3D" id="1.10.1780.10">
    <property type="entry name" value="Clp, N-terminal domain"/>
    <property type="match status" value="1"/>
</dbReference>
<protein>
    <recommendedName>
        <fullName evidence="3">Clp amino terminal domain-containing protein, pathogenicity island component</fullName>
    </recommendedName>
</protein>
<dbReference type="RefSeq" id="WP_344874488.1">
    <property type="nucleotide sequence ID" value="NZ_BAAAZP010000022.1"/>
</dbReference>
<dbReference type="Proteomes" id="UP001500902">
    <property type="component" value="Unassembled WGS sequence"/>
</dbReference>
<proteinExistence type="predicted"/>
<gene>
    <name evidence="1" type="ORF">GCM10022224_015750</name>
</gene>
<reference evidence="2" key="1">
    <citation type="journal article" date="2019" name="Int. J. Syst. Evol. Microbiol.">
        <title>The Global Catalogue of Microorganisms (GCM) 10K type strain sequencing project: providing services to taxonomists for standard genome sequencing and annotation.</title>
        <authorList>
            <consortium name="The Broad Institute Genomics Platform"/>
            <consortium name="The Broad Institute Genome Sequencing Center for Infectious Disease"/>
            <person name="Wu L."/>
            <person name="Ma J."/>
        </authorList>
    </citation>
    <scope>NUCLEOTIDE SEQUENCE [LARGE SCALE GENOMIC DNA]</scope>
    <source>
        <strain evidence="2">JCM 16904</strain>
    </source>
</reference>
<evidence type="ECO:0000313" key="1">
    <source>
        <dbReference type="EMBL" id="GAA3653525.1"/>
    </source>
</evidence>
<dbReference type="InterPro" id="IPR036628">
    <property type="entry name" value="Clp_N_dom_sf"/>
</dbReference>
<evidence type="ECO:0000313" key="2">
    <source>
        <dbReference type="Proteomes" id="UP001500902"/>
    </source>
</evidence>
<name>A0ABP7B998_9ACTN</name>
<sequence length="162" mass="17888">MFGRQKSAVAVIVKAGFEEARLRGDRRLGTEHLLLGLLHHEESAHTMGVDLAAARTALDELDRAALRLLGLEVGELPETPRKHPAVPSTALTSSARAVLNESIKATTAKTRNAQMPRHLALNLLERRRPDPVAQLIDQLGLDRATVRDRFAERNWIERGAGR</sequence>
<dbReference type="EMBL" id="BAAAZP010000022">
    <property type="protein sequence ID" value="GAA3653525.1"/>
    <property type="molecule type" value="Genomic_DNA"/>
</dbReference>